<accession>A0AAV9NSH2</accession>
<keyword evidence="4" id="KW-0274">FAD</keyword>
<dbReference type="EMBL" id="JAVRRD010000001">
    <property type="protein sequence ID" value="KAK5065111.1"/>
    <property type="molecule type" value="Genomic_DNA"/>
</dbReference>
<organism evidence="6 7">
    <name type="scientific">Exophiala bonariae</name>
    <dbReference type="NCBI Taxonomy" id="1690606"/>
    <lineage>
        <taxon>Eukaryota</taxon>
        <taxon>Fungi</taxon>
        <taxon>Dikarya</taxon>
        <taxon>Ascomycota</taxon>
        <taxon>Pezizomycotina</taxon>
        <taxon>Eurotiomycetes</taxon>
        <taxon>Chaetothyriomycetidae</taxon>
        <taxon>Chaetothyriales</taxon>
        <taxon>Herpotrichiellaceae</taxon>
        <taxon>Exophiala</taxon>
    </lineage>
</organism>
<dbReference type="PANTHER" id="PTHR42877:SF7">
    <property type="entry name" value="FLAVIN-BINDING MONOOXYGENASE-RELATED"/>
    <property type="match status" value="1"/>
</dbReference>
<comment type="caution">
    <text evidence="6">The sequence shown here is derived from an EMBL/GenBank/DDBJ whole genome shotgun (WGS) entry which is preliminary data.</text>
</comment>
<comment type="similarity">
    <text evidence="2">Belongs to the FAD-binding monooxygenase family.</text>
</comment>
<dbReference type="InterPro" id="IPR051209">
    <property type="entry name" value="FAD-bind_Monooxygenase_sf"/>
</dbReference>
<dbReference type="PANTHER" id="PTHR42877">
    <property type="entry name" value="L-ORNITHINE N(5)-MONOOXYGENASE-RELATED"/>
    <property type="match status" value="1"/>
</dbReference>
<evidence type="ECO:0000313" key="6">
    <source>
        <dbReference type="EMBL" id="KAK5065111.1"/>
    </source>
</evidence>
<reference evidence="6 7" key="1">
    <citation type="submission" date="2023-08" db="EMBL/GenBank/DDBJ databases">
        <title>Black Yeasts Isolated from many extreme environments.</title>
        <authorList>
            <person name="Coleine C."/>
            <person name="Stajich J.E."/>
            <person name="Selbmann L."/>
        </authorList>
    </citation>
    <scope>NUCLEOTIDE SEQUENCE [LARGE SCALE GENOMIC DNA]</scope>
    <source>
        <strain evidence="6 7">CCFEE 5792</strain>
    </source>
</reference>
<dbReference type="GO" id="GO:0050661">
    <property type="term" value="F:NADP binding"/>
    <property type="evidence" value="ECO:0007669"/>
    <property type="project" value="InterPro"/>
</dbReference>
<evidence type="ECO:0000256" key="1">
    <source>
        <dbReference type="ARBA" id="ARBA00001974"/>
    </source>
</evidence>
<comment type="cofactor">
    <cofactor evidence="1">
        <name>FAD</name>
        <dbReference type="ChEBI" id="CHEBI:57692"/>
    </cofactor>
</comment>
<evidence type="ECO:0000256" key="3">
    <source>
        <dbReference type="ARBA" id="ARBA00022630"/>
    </source>
</evidence>
<dbReference type="AlphaFoldDB" id="A0AAV9NSH2"/>
<proteinExistence type="inferred from homology"/>
<evidence type="ECO:0000256" key="4">
    <source>
        <dbReference type="ARBA" id="ARBA00022827"/>
    </source>
</evidence>
<gene>
    <name evidence="6" type="ORF">LTR84_000947</name>
</gene>
<dbReference type="GO" id="GO:0004499">
    <property type="term" value="F:N,N-dimethylaniline monooxygenase activity"/>
    <property type="evidence" value="ECO:0007669"/>
    <property type="project" value="InterPro"/>
</dbReference>
<dbReference type="GO" id="GO:0050660">
    <property type="term" value="F:flavin adenine dinucleotide binding"/>
    <property type="evidence" value="ECO:0007669"/>
    <property type="project" value="InterPro"/>
</dbReference>
<dbReference type="Proteomes" id="UP001358417">
    <property type="component" value="Unassembled WGS sequence"/>
</dbReference>
<dbReference type="GeneID" id="89969169"/>
<dbReference type="InterPro" id="IPR036188">
    <property type="entry name" value="FAD/NAD-bd_sf"/>
</dbReference>
<evidence type="ECO:0000313" key="7">
    <source>
        <dbReference type="Proteomes" id="UP001358417"/>
    </source>
</evidence>
<evidence type="ECO:0000256" key="2">
    <source>
        <dbReference type="ARBA" id="ARBA00010139"/>
    </source>
</evidence>
<name>A0AAV9NSH2_9EURO</name>
<dbReference type="InterPro" id="IPR020946">
    <property type="entry name" value="Flavin_mOase-like"/>
</dbReference>
<evidence type="ECO:0000256" key="5">
    <source>
        <dbReference type="ARBA" id="ARBA00023002"/>
    </source>
</evidence>
<dbReference type="Gene3D" id="3.50.50.60">
    <property type="entry name" value="FAD/NAD(P)-binding domain"/>
    <property type="match status" value="2"/>
</dbReference>
<keyword evidence="5" id="KW-0560">Oxidoreductase</keyword>
<dbReference type="RefSeq" id="XP_064712435.1">
    <property type="nucleotide sequence ID" value="XM_064844575.1"/>
</dbReference>
<sequence length="627" mass="70655">MVEFPDTEVNVGLDTTLHPEDLATKYGWPQANERGYRIQEQPYGTEKALRIIHIGAGISGICMAKFAPETLNNVSLVCYDKNSDIGGTWFENRYDQLQISEKTILTRRKFTWARNPKWSHFYSYAGEIWEYLRNVVEQFTLRKYMKLNHEVMAASWDELRGVWEVTVRDLQNDVTFTDTAEVLINNAGVLNNWKMPNIDGLSSFEGVICHTARYDTSLDLTGKRVAVIGTGSSGIQVTAEIADKVGQLYTWIRSPTWVTAGFAQNWAGPNGTNFECMSILPACDKWLSLESDSKEQKTKFEQDPLEYLHYCKQIESELNQRFKFILNGTPEAAQAKEFSTDQMKERLGGNEELINKIIPKAFNVGCRRPTPGNGFLEALTRDNVKAFVQGLQRITPSGFVNEDGVEHEVDVIICATGFDTSWIPRIPIIANGKNVQENLAQSLVSYLSIAVPEIPNYWMGVGPYGPLGHGSFIPIIELVTRHILTIVKKMQKENIKSMAPKRDISESFAEHADLFLQRTAWSGVCRSWFKQGRLDGKPAVFPGSRLVYMDLLKEPRFEDYEIVYQHGNPFGFLGNGFSIKEFDGSDLSYYLGTDDDPGALLPTRAYTNGAAKEIPHVNRDISINGST</sequence>
<dbReference type="Pfam" id="PF00743">
    <property type="entry name" value="FMO-like"/>
    <property type="match status" value="1"/>
</dbReference>
<keyword evidence="3" id="KW-0285">Flavoprotein</keyword>
<dbReference type="SUPFAM" id="SSF51905">
    <property type="entry name" value="FAD/NAD(P)-binding domain"/>
    <property type="match status" value="3"/>
</dbReference>
<keyword evidence="7" id="KW-1185">Reference proteome</keyword>
<protein>
    <submittedName>
        <fullName evidence="6">Uncharacterized protein</fullName>
    </submittedName>
</protein>